<protein>
    <submittedName>
        <fullName evidence="1">Uncharacterized protein</fullName>
    </submittedName>
</protein>
<sequence length="150" mass="15873">MTAGSAPAPTLGPTRLSLAADLSDVIGGAWLPYTDHISTELGGLQSAARERLGTITGIEVNWRNLGRYPGLDSAQGPETLPLMCITAERADVTVLVIPPRTASTLAAELLRQAGGRLWSSTSEHSHLYRGAHRILHRAAAQQRAAHPVPA</sequence>
<dbReference type="AlphaFoldDB" id="D0L8R1"/>
<dbReference type="eggNOG" id="ENOG50344AN">
    <property type="taxonomic scope" value="Bacteria"/>
</dbReference>
<dbReference type="Proteomes" id="UP000001219">
    <property type="component" value="Chromosome"/>
</dbReference>
<accession>D0L8R1</accession>
<dbReference type="EMBL" id="CP001802">
    <property type="protein sequence ID" value="ACY21078.1"/>
    <property type="molecule type" value="Genomic_DNA"/>
</dbReference>
<proteinExistence type="predicted"/>
<dbReference type="KEGG" id="gbr:Gbro_1822"/>
<gene>
    <name evidence="1" type="ordered locus">Gbro_1822</name>
</gene>
<organism evidence="1 2">
    <name type="scientific">Gordonia bronchialis (strain ATCC 25592 / DSM 43247 / BCRC 13721 / JCM 3198 / KCTC 3076 / NBRC 16047 / NCTC 10667)</name>
    <name type="common">Rhodococcus bronchialis</name>
    <dbReference type="NCBI Taxonomy" id="526226"/>
    <lineage>
        <taxon>Bacteria</taxon>
        <taxon>Bacillati</taxon>
        <taxon>Actinomycetota</taxon>
        <taxon>Actinomycetes</taxon>
        <taxon>Mycobacteriales</taxon>
        <taxon>Gordoniaceae</taxon>
        <taxon>Gordonia</taxon>
    </lineage>
</organism>
<dbReference type="Pfam" id="PF19457">
    <property type="entry name" value="DUF5994"/>
    <property type="match status" value="1"/>
</dbReference>
<reference evidence="2" key="1">
    <citation type="submission" date="2009-10" db="EMBL/GenBank/DDBJ databases">
        <title>The complete chromosome of Gordonia bronchialis DSM 43247.</title>
        <authorList>
            <consortium name="US DOE Joint Genome Institute (JGI-PGF)"/>
            <person name="Lucas S."/>
            <person name="Copeland A."/>
            <person name="Lapidus A."/>
            <person name="Glavina del Rio T."/>
            <person name="Dalin E."/>
            <person name="Tice H."/>
            <person name="Bruce D."/>
            <person name="Goodwin L."/>
            <person name="Pitluck S."/>
            <person name="Kyrpides N."/>
            <person name="Mavromatis K."/>
            <person name="Ivanova N."/>
            <person name="Ovchinnikova G."/>
            <person name="Saunders E."/>
            <person name="Brettin T."/>
            <person name="Detter J.C."/>
            <person name="Han C."/>
            <person name="Larimer F."/>
            <person name="Land M."/>
            <person name="Hauser L."/>
            <person name="Markowitz V."/>
            <person name="Cheng J.-F."/>
            <person name="Hugenholtz P."/>
            <person name="Woyke T."/>
            <person name="Wu D."/>
            <person name="Jando M."/>
            <person name="Schneider S."/>
            <person name="Goeker M."/>
            <person name="Klenk H.-P."/>
            <person name="Eisen J.A."/>
        </authorList>
    </citation>
    <scope>NUCLEOTIDE SEQUENCE [LARGE SCALE GENOMIC DNA]</scope>
    <source>
        <strain evidence="2">ATCC 25592 / DSM 43247 / BCRC 13721 / JCM 3198 / KCTC 3076 / NBRC 16047 / NCTC 10667</strain>
    </source>
</reference>
<evidence type="ECO:0000313" key="1">
    <source>
        <dbReference type="EMBL" id="ACY21078.1"/>
    </source>
</evidence>
<dbReference type="STRING" id="526226.Gbro_1822"/>
<dbReference type="RefSeq" id="WP_012833640.1">
    <property type="nucleotide sequence ID" value="NC_013441.1"/>
</dbReference>
<dbReference type="InterPro" id="IPR046036">
    <property type="entry name" value="DUF5994"/>
</dbReference>
<evidence type="ECO:0000313" key="2">
    <source>
        <dbReference type="Proteomes" id="UP000001219"/>
    </source>
</evidence>
<name>D0L8R1_GORB4</name>
<dbReference type="HOGENOM" id="CLU_120926_0_0_11"/>
<keyword evidence="2" id="KW-1185">Reference proteome</keyword>
<reference evidence="1 2" key="2">
    <citation type="journal article" date="2010" name="Stand. Genomic Sci.">
        <title>Complete genome sequence of Gordonia bronchialis type strain (3410).</title>
        <authorList>
            <person name="Ivanova N."/>
            <person name="Sikorski J."/>
            <person name="Jando M."/>
            <person name="Lapidus A."/>
            <person name="Nolan M."/>
            <person name="Lucas S."/>
            <person name="Del Rio T.G."/>
            <person name="Tice H."/>
            <person name="Copeland A."/>
            <person name="Cheng J.F."/>
            <person name="Chen F."/>
            <person name="Bruce D."/>
            <person name="Goodwin L."/>
            <person name="Pitluck S."/>
            <person name="Mavromatis K."/>
            <person name="Ovchinnikova G."/>
            <person name="Pati A."/>
            <person name="Chen A."/>
            <person name="Palaniappan K."/>
            <person name="Land M."/>
            <person name="Hauser L."/>
            <person name="Chang Y.J."/>
            <person name="Jeffries C.D."/>
            <person name="Chain P."/>
            <person name="Saunders E."/>
            <person name="Han C."/>
            <person name="Detter J.C."/>
            <person name="Brettin T."/>
            <person name="Rohde M."/>
            <person name="Goker M."/>
            <person name="Bristow J."/>
            <person name="Eisen J.A."/>
            <person name="Markowitz V."/>
            <person name="Hugenholtz P."/>
            <person name="Klenk H.P."/>
            <person name="Kyrpides N.C."/>
        </authorList>
    </citation>
    <scope>NUCLEOTIDE SEQUENCE [LARGE SCALE GENOMIC DNA]</scope>
    <source>
        <strain evidence="2">ATCC 25592 / DSM 43247 / BCRC 13721 / JCM 3198 / KCTC 3076 / NBRC 16047 / NCTC 10667</strain>
    </source>
</reference>